<evidence type="ECO:0000313" key="1">
    <source>
        <dbReference type="EMBL" id="CAK5092068.1"/>
    </source>
</evidence>
<dbReference type="Proteomes" id="UP001497535">
    <property type="component" value="Unassembled WGS sequence"/>
</dbReference>
<reference evidence="1" key="1">
    <citation type="submission" date="2023-11" db="EMBL/GenBank/DDBJ databases">
        <authorList>
            <person name="Poullet M."/>
        </authorList>
    </citation>
    <scope>NUCLEOTIDE SEQUENCE</scope>
    <source>
        <strain evidence="1">E1834</strain>
    </source>
</reference>
<proteinExistence type="predicted"/>
<sequence>METTERGKGTLHALNRGNYKIFMGEQHKRQTTENAQKQGEKAEVIVPLNKCSPPRSPPKVKPPPTPKYTYI</sequence>
<protein>
    <submittedName>
        <fullName evidence="1">Uncharacterized protein</fullName>
    </submittedName>
</protein>
<gene>
    <name evidence="1" type="ORF">MENTE1834_LOCUS39945</name>
</gene>
<organism evidence="1 2">
    <name type="scientific">Meloidogyne enterolobii</name>
    <name type="common">Root-knot nematode worm</name>
    <name type="synonym">Meloidogyne mayaguensis</name>
    <dbReference type="NCBI Taxonomy" id="390850"/>
    <lineage>
        <taxon>Eukaryota</taxon>
        <taxon>Metazoa</taxon>
        <taxon>Ecdysozoa</taxon>
        <taxon>Nematoda</taxon>
        <taxon>Chromadorea</taxon>
        <taxon>Rhabditida</taxon>
        <taxon>Tylenchina</taxon>
        <taxon>Tylenchomorpha</taxon>
        <taxon>Tylenchoidea</taxon>
        <taxon>Meloidogynidae</taxon>
        <taxon>Meloidogyninae</taxon>
        <taxon>Meloidogyne</taxon>
    </lineage>
</organism>
<evidence type="ECO:0000313" key="2">
    <source>
        <dbReference type="Proteomes" id="UP001497535"/>
    </source>
</evidence>
<accession>A0ACB1ALP1</accession>
<comment type="caution">
    <text evidence="1">The sequence shown here is derived from an EMBL/GenBank/DDBJ whole genome shotgun (WGS) entry which is preliminary data.</text>
</comment>
<keyword evidence="2" id="KW-1185">Reference proteome</keyword>
<dbReference type="EMBL" id="CAVMJV010000092">
    <property type="protein sequence ID" value="CAK5092068.1"/>
    <property type="molecule type" value="Genomic_DNA"/>
</dbReference>
<name>A0ACB1ALP1_MELEN</name>